<keyword evidence="3 6" id="KW-0812">Transmembrane</keyword>
<dbReference type="PRINTS" id="PR00176">
    <property type="entry name" value="NANEUSMPORT"/>
</dbReference>
<proteinExistence type="predicted"/>
<dbReference type="PANTHER" id="PTHR42948">
    <property type="entry name" value="TRANSPORTER"/>
    <property type="match status" value="1"/>
</dbReference>
<reference evidence="8" key="1">
    <citation type="journal article" date="2019" name="Int. J. Syst. Evol. Microbiol.">
        <title>The Global Catalogue of Microorganisms (GCM) 10K type strain sequencing project: providing services to taxonomists for standard genome sequencing and annotation.</title>
        <authorList>
            <consortium name="The Broad Institute Genomics Platform"/>
            <consortium name="The Broad Institute Genome Sequencing Center for Infectious Disease"/>
            <person name="Wu L."/>
            <person name="Ma J."/>
        </authorList>
    </citation>
    <scope>NUCLEOTIDE SEQUENCE [LARGE SCALE GENOMIC DNA]</scope>
    <source>
        <strain evidence="8">JCM 17810</strain>
    </source>
</reference>
<organism evidence="7 8">
    <name type="scientific">Georgenia halophila</name>
    <dbReference type="NCBI Taxonomy" id="620889"/>
    <lineage>
        <taxon>Bacteria</taxon>
        <taxon>Bacillati</taxon>
        <taxon>Actinomycetota</taxon>
        <taxon>Actinomycetes</taxon>
        <taxon>Micrococcales</taxon>
        <taxon>Bogoriellaceae</taxon>
        <taxon>Georgenia</taxon>
    </lineage>
</organism>
<evidence type="ECO:0000256" key="3">
    <source>
        <dbReference type="ARBA" id="ARBA00022692"/>
    </source>
</evidence>
<feature type="transmembrane region" description="Helical" evidence="6">
    <location>
        <begin position="394"/>
        <end position="415"/>
    </location>
</feature>
<feature type="transmembrane region" description="Helical" evidence="6">
    <location>
        <begin position="185"/>
        <end position="208"/>
    </location>
</feature>
<feature type="transmembrane region" description="Helical" evidence="6">
    <location>
        <begin position="364"/>
        <end position="388"/>
    </location>
</feature>
<evidence type="ECO:0000256" key="6">
    <source>
        <dbReference type="SAM" id="Phobius"/>
    </source>
</evidence>
<keyword evidence="5 6" id="KW-0472">Membrane</keyword>
<sequence>MSTQKTAPHVGREQWTGQLGFLLAAIGSAVGLGNIWRFPGVAYENGGGAFLIPYLVALLTAGVPILLLDYSFGHRFRGAAPTVFRRVGRRFESLGWFQVAISFVIATYYAVIIVWAIRYMFFSATLAWGDDPTGFFVGDFLQDAGTGLSFDFVGGIFWPMLALWLVTLTVLGLGVAKGIERTVKIFIPLLAVVFLILVVRAVFLEGALDGLNEFFTPNWAALADPGVWIAAYSQIFFSLSIAFGIMLTYSSYLRRRSNLVPVSYVAAFANSSFELLAGIGVFATLGYMAGQQGVAVGELEGITGVALSFMTFPQIISMMPGGPVFGVLFFASLTLAGFTSLVSILQVVSAAFQEKFALSRVQATAAIGGLCAVISLALFSTTTSLALLDTVDKYTNEVGVVLSAILSCLVAGLFARKLPELQAHLNSVSTARVGTWWRVLVGFIVPIALLYMLISSLVTLFTEPYAGYPWSFVNTVGWGVVGAMVVAAVGYSLIRWRRPVDDFDPEALDRKATS</sequence>
<evidence type="ECO:0000256" key="1">
    <source>
        <dbReference type="ARBA" id="ARBA00004141"/>
    </source>
</evidence>
<feature type="transmembrane region" description="Helical" evidence="6">
    <location>
        <begin position="327"/>
        <end position="352"/>
    </location>
</feature>
<feature type="transmembrane region" description="Helical" evidence="6">
    <location>
        <begin position="51"/>
        <end position="73"/>
    </location>
</feature>
<accession>A0ABP8LNN0</accession>
<feature type="transmembrane region" description="Helical" evidence="6">
    <location>
        <begin position="264"/>
        <end position="289"/>
    </location>
</feature>
<evidence type="ECO:0000313" key="7">
    <source>
        <dbReference type="EMBL" id="GAA4432428.1"/>
    </source>
</evidence>
<evidence type="ECO:0000313" key="8">
    <source>
        <dbReference type="Proteomes" id="UP001500622"/>
    </source>
</evidence>
<dbReference type="CDD" id="cd10334">
    <property type="entry name" value="SLC6sbd_u1"/>
    <property type="match status" value="1"/>
</dbReference>
<dbReference type="NCBIfam" id="NF037979">
    <property type="entry name" value="Na_transp"/>
    <property type="match status" value="1"/>
</dbReference>
<dbReference type="EMBL" id="BAABGN010000013">
    <property type="protein sequence ID" value="GAA4432428.1"/>
    <property type="molecule type" value="Genomic_DNA"/>
</dbReference>
<feature type="transmembrane region" description="Helical" evidence="6">
    <location>
        <begin position="472"/>
        <end position="494"/>
    </location>
</feature>
<dbReference type="RefSeq" id="WP_345218495.1">
    <property type="nucleotide sequence ID" value="NZ_BAABGN010000013.1"/>
</dbReference>
<dbReference type="InterPro" id="IPR000175">
    <property type="entry name" value="Na/ntran_symport"/>
</dbReference>
<dbReference type="InterPro" id="IPR037272">
    <property type="entry name" value="SNS_sf"/>
</dbReference>
<dbReference type="Pfam" id="PF00209">
    <property type="entry name" value="SNF"/>
    <property type="match status" value="2"/>
</dbReference>
<feature type="transmembrane region" description="Helical" evidence="6">
    <location>
        <begin position="21"/>
        <end position="39"/>
    </location>
</feature>
<gene>
    <name evidence="7" type="ORF">GCM10023169_38130</name>
</gene>
<evidence type="ECO:0000256" key="4">
    <source>
        <dbReference type="ARBA" id="ARBA00022989"/>
    </source>
</evidence>
<keyword evidence="4 6" id="KW-1133">Transmembrane helix</keyword>
<dbReference type="PANTHER" id="PTHR42948:SF1">
    <property type="entry name" value="TRANSPORTER"/>
    <property type="match status" value="1"/>
</dbReference>
<feature type="transmembrane region" description="Helical" evidence="6">
    <location>
        <begin position="228"/>
        <end position="252"/>
    </location>
</feature>
<keyword evidence="8" id="KW-1185">Reference proteome</keyword>
<comment type="subcellular location">
    <subcellularLocation>
        <location evidence="1">Membrane</location>
        <topology evidence="1">Multi-pass membrane protein</topology>
    </subcellularLocation>
</comment>
<dbReference type="PROSITE" id="PS50267">
    <property type="entry name" value="NA_NEUROTRAN_SYMP_3"/>
    <property type="match status" value="1"/>
</dbReference>
<name>A0ABP8LNN0_9MICO</name>
<keyword evidence="2" id="KW-0813">Transport</keyword>
<comment type="caution">
    <text evidence="7">The sequence shown here is derived from an EMBL/GenBank/DDBJ whole genome shotgun (WGS) entry which is preliminary data.</text>
</comment>
<feature type="transmembrane region" description="Helical" evidence="6">
    <location>
        <begin position="156"/>
        <end position="176"/>
    </location>
</feature>
<protein>
    <submittedName>
        <fullName evidence="7">Sodium-dependent transporter</fullName>
    </submittedName>
</protein>
<dbReference type="SUPFAM" id="SSF161070">
    <property type="entry name" value="SNF-like"/>
    <property type="match status" value="1"/>
</dbReference>
<dbReference type="Proteomes" id="UP001500622">
    <property type="component" value="Unassembled WGS sequence"/>
</dbReference>
<feature type="transmembrane region" description="Helical" evidence="6">
    <location>
        <begin position="436"/>
        <end position="460"/>
    </location>
</feature>
<evidence type="ECO:0000256" key="2">
    <source>
        <dbReference type="ARBA" id="ARBA00022448"/>
    </source>
</evidence>
<evidence type="ECO:0000256" key="5">
    <source>
        <dbReference type="ARBA" id="ARBA00023136"/>
    </source>
</evidence>
<feature type="transmembrane region" description="Helical" evidence="6">
    <location>
        <begin position="94"/>
        <end position="117"/>
    </location>
</feature>